<dbReference type="AlphaFoldDB" id="A0A1D1V7V2"/>
<comment type="caution">
    <text evidence="2">The sequence shown here is derived from an EMBL/GenBank/DDBJ whole genome shotgun (WGS) entry which is preliminary data.</text>
</comment>
<organism evidence="2 3">
    <name type="scientific">Ramazzottius varieornatus</name>
    <name type="common">Water bear</name>
    <name type="synonym">Tardigrade</name>
    <dbReference type="NCBI Taxonomy" id="947166"/>
    <lineage>
        <taxon>Eukaryota</taxon>
        <taxon>Metazoa</taxon>
        <taxon>Ecdysozoa</taxon>
        <taxon>Tardigrada</taxon>
        <taxon>Eutardigrada</taxon>
        <taxon>Parachela</taxon>
        <taxon>Hypsibioidea</taxon>
        <taxon>Ramazzottiidae</taxon>
        <taxon>Ramazzottius</taxon>
    </lineage>
</organism>
<dbReference type="OrthoDB" id="10055477at2759"/>
<name>A0A1D1V7V2_RAMVA</name>
<dbReference type="Gene3D" id="2.20.20.160">
    <property type="match status" value="1"/>
</dbReference>
<sequence>MSHSIVFLFSFSCVVQAMSIASVVGNPLQYADIKPIHGHVHPIPPTPRRLNPINSHSDTLRWIMGRVGKRGNISNKCQENKACAMLQLQPGTSSYWIEEICSCGQDAPCSTEWSDHNADGRSIDNADTQLKLCKPVEEFPTCASGDVSVTTSMETSMAAPAIVQTAEIFCSCPKMNHEYKLLDAGIKDYGHRTVVSAHFGCIPVEHCLADQPCKFLAILPTGDALTHQNCSCPEKTRCPRESNITSVTPAIFDEISYYPFFCQ</sequence>
<feature type="signal peptide" evidence="1">
    <location>
        <begin position="1"/>
        <end position="17"/>
    </location>
</feature>
<feature type="chain" id="PRO_5008898132" evidence="1">
    <location>
        <begin position="18"/>
        <end position="263"/>
    </location>
</feature>
<dbReference type="Pfam" id="PF11581">
    <property type="entry name" value="Argos"/>
    <property type="match status" value="1"/>
</dbReference>
<dbReference type="Proteomes" id="UP000186922">
    <property type="component" value="Unassembled WGS sequence"/>
</dbReference>
<evidence type="ECO:0000256" key="1">
    <source>
        <dbReference type="SAM" id="SignalP"/>
    </source>
</evidence>
<gene>
    <name evidence="2" type="primary">RvY_08232</name>
    <name evidence="2" type="synonym">RvY_08232.1</name>
    <name evidence="2" type="ORF">RvY_08232-1</name>
</gene>
<protein>
    <submittedName>
        <fullName evidence="2">Uncharacterized protein</fullName>
    </submittedName>
</protein>
<keyword evidence="3" id="KW-1185">Reference proteome</keyword>
<reference evidence="2 3" key="1">
    <citation type="journal article" date="2016" name="Nat. Commun.">
        <title>Extremotolerant tardigrade genome and improved radiotolerance of human cultured cells by tardigrade-unique protein.</title>
        <authorList>
            <person name="Hashimoto T."/>
            <person name="Horikawa D.D."/>
            <person name="Saito Y."/>
            <person name="Kuwahara H."/>
            <person name="Kozuka-Hata H."/>
            <person name="Shin-I T."/>
            <person name="Minakuchi Y."/>
            <person name="Ohishi K."/>
            <person name="Motoyama A."/>
            <person name="Aizu T."/>
            <person name="Enomoto A."/>
            <person name="Kondo K."/>
            <person name="Tanaka S."/>
            <person name="Hara Y."/>
            <person name="Koshikawa S."/>
            <person name="Sagara H."/>
            <person name="Miura T."/>
            <person name="Yokobori S."/>
            <person name="Miyagawa K."/>
            <person name="Suzuki Y."/>
            <person name="Kubo T."/>
            <person name="Oyama M."/>
            <person name="Kohara Y."/>
            <person name="Fujiyama A."/>
            <person name="Arakawa K."/>
            <person name="Katayama T."/>
            <person name="Toyoda A."/>
            <person name="Kunieda T."/>
        </authorList>
    </citation>
    <scope>NUCLEOTIDE SEQUENCE [LARGE SCALE GENOMIC DNA]</scope>
    <source>
        <strain evidence="2 3">YOKOZUNA-1</strain>
    </source>
</reference>
<keyword evidence="1" id="KW-0732">Signal</keyword>
<evidence type="ECO:0000313" key="2">
    <source>
        <dbReference type="EMBL" id="GAU96855.1"/>
    </source>
</evidence>
<accession>A0A1D1V7V2</accession>
<dbReference type="EMBL" id="BDGG01000003">
    <property type="protein sequence ID" value="GAU96855.1"/>
    <property type="molecule type" value="Genomic_DNA"/>
</dbReference>
<proteinExistence type="predicted"/>
<evidence type="ECO:0000313" key="3">
    <source>
        <dbReference type="Proteomes" id="UP000186922"/>
    </source>
</evidence>
<dbReference type="InterPro" id="IPR021633">
    <property type="entry name" value="Argos"/>
</dbReference>